<dbReference type="EMBL" id="CP012029">
    <property type="protein sequence ID" value="ALO25033.1"/>
    <property type="molecule type" value="Genomic_DNA"/>
</dbReference>
<reference evidence="1 2" key="1">
    <citation type="journal article" date="2015" name="PLoS Negl. Trop. Dis.">
        <title>Distribution of Plasmids in Distinct Leptospira Pathogenic Species.</title>
        <authorList>
            <person name="Wang Y."/>
            <person name="Zhuang X."/>
            <person name="Zhong Y."/>
            <person name="Zhang C."/>
            <person name="Zhang Y."/>
            <person name="Zeng L."/>
            <person name="Zhu Y."/>
            <person name="He P."/>
            <person name="Dong K."/>
            <person name="Pal U."/>
            <person name="Guo X."/>
            <person name="Qin J."/>
        </authorList>
    </citation>
    <scope>NUCLEOTIDE SEQUENCE [LARGE SCALE GENOMIC DNA]</scope>
    <source>
        <strain evidence="1 2">56604</strain>
    </source>
</reference>
<protein>
    <submittedName>
        <fullName evidence="1">Uncharacterized protein</fullName>
    </submittedName>
</protein>
<gene>
    <name evidence="1" type="ORF">LBBP_00697</name>
</gene>
<dbReference type="AlphaFoldDB" id="A0A0S2IN56"/>
<proteinExistence type="predicted"/>
<accession>A0A0S2IN56</accession>
<evidence type="ECO:0000313" key="2">
    <source>
        <dbReference type="Proteomes" id="UP000058857"/>
    </source>
</evidence>
<dbReference type="Proteomes" id="UP000058857">
    <property type="component" value="Chromosome 1"/>
</dbReference>
<organism evidence="1">
    <name type="scientific">Leptospira borgpetersenii serovar Ballum</name>
    <dbReference type="NCBI Taxonomy" id="280505"/>
    <lineage>
        <taxon>Bacteria</taxon>
        <taxon>Pseudomonadati</taxon>
        <taxon>Spirochaetota</taxon>
        <taxon>Spirochaetia</taxon>
        <taxon>Leptospirales</taxon>
        <taxon>Leptospiraceae</taxon>
        <taxon>Leptospira</taxon>
    </lineage>
</organism>
<sequence>MNKLEFKAFMSRNLVNFKETFEKEKSFYFRILNFSSP</sequence>
<name>A0A0S2IN56_LEPBO</name>
<evidence type="ECO:0000313" key="1">
    <source>
        <dbReference type="EMBL" id="ALO25033.1"/>
    </source>
</evidence>